<sequence>MGEALLLCCLRRRFLFEASTSSQVIIAIGVSLWKRTLVINHLEKVERDLPTFRQRRLSDVLSLILCGLQKGLSFFADPVWSPWGDDSLLTFRRLMVNMGSNILRPSLMGFDELAMRRIFPSLIAVRP</sequence>
<reference evidence="1" key="1">
    <citation type="journal article" date="2014" name="Nat. Genet.">
        <title>Genome and transcriptome of the porcine whipworm Trichuris suis.</title>
        <authorList>
            <person name="Jex A.R."/>
            <person name="Nejsum P."/>
            <person name="Schwarz E.M."/>
            <person name="Hu L."/>
            <person name="Young N.D."/>
            <person name="Hall R.S."/>
            <person name="Korhonen P.K."/>
            <person name="Liao S."/>
            <person name="Thamsborg S."/>
            <person name="Xia J."/>
            <person name="Xu P."/>
            <person name="Wang S."/>
            <person name="Scheerlinck J.P."/>
            <person name="Hofmann A."/>
            <person name="Sternberg P.W."/>
            <person name="Wang J."/>
            <person name="Gasser R.B."/>
        </authorList>
    </citation>
    <scope>NUCLEOTIDE SEQUENCE [LARGE SCALE GENOMIC DNA]</scope>
    <source>
        <strain evidence="1">DCEP-RM93F</strain>
    </source>
</reference>
<organism evidence="1">
    <name type="scientific">Trichuris suis</name>
    <name type="common">pig whipworm</name>
    <dbReference type="NCBI Taxonomy" id="68888"/>
    <lineage>
        <taxon>Eukaryota</taxon>
        <taxon>Metazoa</taxon>
        <taxon>Ecdysozoa</taxon>
        <taxon>Nematoda</taxon>
        <taxon>Enoplea</taxon>
        <taxon>Dorylaimia</taxon>
        <taxon>Trichinellida</taxon>
        <taxon>Trichuridae</taxon>
        <taxon>Trichuris</taxon>
    </lineage>
</organism>
<proteinExistence type="predicted"/>
<protein>
    <submittedName>
        <fullName evidence="1">Uncharacterized protein</fullName>
    </submittedName>
</protein>
<accession>A0A085NRG5</accession>
<name>A0A085NRG5_9BILA</name>
<dbReference type="AlphaFoldDB" id="A0A085NRG5"/>
<evidence type="ECO:0000313" key="1">
    <source>
        <dbReference type="EMBL" id="KFD72061.1"/>
    </source>
</evidence>
<dbReference type="EMBL" id="KL367479">
    <property type="protein sequence ID" value="KFD72061.1"/>
    <property type="molecule type" value="Genomic_DNA"/>
</dbReference>
<dbReference type="Proteomes" id="UP000030758">
    <property type="component" value="Unassembled WGS sequence"/>
</dbReference>
<gene>
    <name evidence="1" type="ORF">M514_15763</name>
</gene>